<name>A0ABD5Q047_9EURY</name>
<evidence type="ECO:0000256" key="4">
    <source>
        <dbReference type="ARBA" id="ARBA00023134"/>
    </source>
</evidence>
<feature type="binding site" evidence="6">
    <location>
        <position position="230"/>
    </location>
    <ligand>
        <name>Mg(2+)</name>
        <dbReference type="ChEBI" id="CHEBI:18420"/>
    </ligand>
</feature>
<keyword evidence="9" id="KW-1185">Reference proteome</keyword>
<evidence type="ECO:0000259" key="7">
    <source>
        <dbReference type="PROSITE" id="PS51705"/>
    </source>
</evidence>
<comment type="caution">
    <text evidence="8">The sequence shown here is derived from an EMBL/GenBank/DDBJ whole genome shotgun (WGS) entry which is preliminary data.</text>
</comment>
<dbReference type="InterPro" id="IPR016496">
    <property type="entry name" value="GTPase_HflX"/>
</dbReference>
<feature type="binding site" evidence="6">
    <location>
        <position position="195"/>
    </location>
    <ligand>
        <name>Mg(2+)</name>
        <dbReference type="ChEBI" id="CHEBI:18420"/>
    </ligand>
</feature>
<protein>
    <submittedName>
        <fullName evidence="8">GTPase HflX</fullName>
    </submittedName>
</protein>
<dbReference type="GeneID" id="73047146"/>
<evidence type="ECO:0000256" key="1">
    <source>
        <dbReference type="ARBA" id="ARBA00022723"/>
    </source>
</evidence>
<evidence type="ECO:0000256" key="2">
    <source>
        <dbReference type="ARBA" id="ARBA00022741"/>
    </source>
</evidence>
<gene>
    <name evidence="8" type="primary">hflX</name>
    <name evidence="8" type="ORF">ACFO9K_06390</name>
</gene>
<dbReference type="InterPro" id="IPR006073">
    <property type="entry name" value="GTP-bd"/>
</dbReference>
<dbReference type="Proteomes" id="UP001595945">
    <property type="component" value="Unassembled WGS sequence"/>
</dbReference>
<dbReference type="PROSITE" id="PS51705">
    <property type="entry name" value="G_HFLX"/>
    <property type="match status" value="1"/>
</dbReference>
<comment type="cofactor">
    <cofactor evidence="6">
        <name>Mg(2+)</name>
        <dbReference type="ChEBI" id="CHEBI:18420"/>
    </cofactor>
</comment>
<keyword evidence="3 6" id="KW-0460">Magnesium</keyword>
<feature type="binding site" evidence="5">
    <location>
        <begin position="349"/>
        <end position="351"/>
    </location>
    <ligand>
        <name>GTP</name>
        <dbReference type="ChEBI" id="CHEBI:37565"/>
    </ligand>
</feature>
<keyword evidence="4 5" id="KW-0342">GTP-binding</keyword>
<evidence type="ECO:0000256" key="6">
    <source>
        <dbReference type="PIRSR" id="PIRSR006809-2"/>
    </source>
</evidence>
<dbReference type="SUPFAM" id="SSF52540">
    <property type="entry name" value="P-loop containing nucleoside triphosphate hydrolases"/>
    <property type="match status" value="1"/>
</dbReference>
<feature type="binding site" evidence="5">
    <location>
        <begin position="314"/>
        <end position="317"/>
    </location>
    <ligand>
        <name>GTP</name>
        <dbReference type="ChEBI" id="CHEBI:37565"/>
    </ligand>
</feature>
<feature type="domain" description="Hflx-type G" evidence="7">
    <location>
        <begin position="182"/>
        <end position="371"/>
    </location>
</feature>
<dbReference type="GO" id="GO:0005525">
    <property type="term" value="F:GTP binding"/>
    <property type="evidence" value="ECO:0007669"/>
    <property type="project" value="UniProtKB-KW"/>
</dbReference>
<organism evidence="8 9">
    <name type="scientific">Halorussus aquaticus</name>
    <dbReference type="NCBI Taxonomy" id="2953748"/>
    <lineage>
        <taxon>Archaea</taxon>
        <taxon>Methanobacteriati</taxon>
        <taxon>Methanobacteriota</taxon>
        <taxon>Stenosarchaea group</taxon>
        <taxon>Halobacteria</taxon>
        <taxon>Halobacteriales</taxon>
        <taxon>Haladaptataceae</taxon>
        <taxon>Halorussus</taxon>
    </lineage>
</organism>
<sequence length="431" mass="47043">MPSQDAVIAKRTADDSPDTGEIRELAAAAGYEVVAELTQTRPPDSSLQFGRGKAEELAETVAETGAGVVVFDNELTPTQTVELAETCPAGTEILDRHRLVLAIFEEQAGSKRAELQVERATLAWTLPRIKERTEEQAMNKFTESGTRYYDVLDRIDELDRKLSSLADEATARRERRREEGFEFVALAGYTNAGKSTLLHRLADDLDYETSGADHSDLDATAEIEDRLFETLETTTRRATIDGHRTLVTDTVGFVGDLSHELVASFHGTLSETESADCLVLVADASDPPAELREKLETSFELLADTEGELLPALNKADVLDGDELAERKAVVAAVAEEFGTDSAAPVPVSATEGRNLDALRERIAGCLSDRRDFELVLPNDGDAMSLVSWLYDRASVSDVTYRGGEVRIEFTAAESVAERARSKAESLEAVR</sequence>
<feature type="binding site" evidence="5">
    <location>
        <begin position="188"/>
        <end position="195"/>
    </location>
    <ligand>
        <name>GTP</name>
        <dbReference type="ChEBI" id="CHEBI:37565"/>
    </ligand>
</feature>
<evidence type="ECO:0000256" key="3">
    <source>
        <dbReference type="ARBA" id="ARBA00022842"/>
    </source>
</evidence>
<dbReference type="InterPro" id="IPR025121">
    <property type="entry name" value="GTPase_HflX_N"/>
</dbReference>
<feature type="binding site" evidence="5">
    <location>
        <begin position="249"/>
        <end position="252"/>
    </location>
    <ligand>
        <name>GTP</name>
        <dbReference type="ChEBI" id="CHEBI:37565"/>
    </ligand>
</feature>
<dbReference type="Gene3D" id="3.40.50.300">
    <property type="entry name" value="P-loop containing nucleotide triphosphate hydrolases"/>
    <property type="match status" value="1"/>
</dbReference>
<evidence type="ECO:0000256" key="5">
    <source>
        <dbReference type="PIRSR" id="PIRSR006809-1"/>
    </source>
</evidence>
<dbReference type="Gene3D" id="3.40.50.11060">
    <property type="entry name" value="GTPase HflX, N-terminal domain"/>
    <property type="match status" value="1"/>
</dbReference>
<dbReference type="NCBIfam" id="TIGR03156">
    <property type="entry name" value="GTP_HflX"/>
    <property type="match status" value="1"/>
</dbReference>
<dbReference type="RefSeq" id="WP_254270106.1">
    <property type="nucleotide sequence ID" value="NZ_CP100401.1"/>
</dbReference>
<dbReference type="InterPro" id="IPR042108">
    <property type="entry name" value="GTPase_HflX_N_sf"/>
</dbReference>
<proteinExistence type="predicted"/>
<dbReference type="GO" id="GO:0046872">
    <property type="term" value="F:metal ion binding"/>
    <property type="evidence" value="ECO:0007669"/>
    <property type="project" value="UniProtKB-KW"/>
</dbReference>
<dbReference type="PIRSF" id="PIRSF006809">
    <property type="entry name" value="GTP-binding_hflX_prd"/>
    <property type="match status" value="1"/>
</dbReference>
<dbReference type="PANTHER" id="PTHR10229:SF8">
    <property type="entry name" value="GTPASE HFLX"/>
    <property type="match status" value="1"/>
</dbReference>
<dbReference type="Pfam" id="PF01926">
    <property type="entry name" value="MMR_HSR1"/>
    <property type="match status" value="1"/>
</dbReference>
<dbReference type="InterPro" id="IPR030394">
    <property type="entry name" value="G_HFLX_dom"/>
</dbReference>
<dbReference type="PANTHER" id="PTHR10229">
    <property type="entry name" value="GTP-BINDING PROTEIN HFLX"/>
    <property type="match status" value="1"/>
</dbReference>
<dbReference type="InterPro" id="IPR027417">
    <property type="entry name" value="P-loop_NTPase"/>
</dbReference>
<dbReference type="Pfam" id="PF13167">
    <property type="entry name" value="GTP-bdg_N"/>
    <property type="match status" value="1"/>
</dbReference>
<dbReference type="AlphaFoldDB" id="A0ABD5Q047"/>
<keyword evidence="1 6" id="KW-0479">Metal-binding</keyword>
<evidence type="ECO:0000313" key="9">
    <source>
        <dbReference type="Proteomes" id="UP001595945"/>
    </source>
</evidence>
<reference evidence="8 9" key="1">
    <citation type="journal article" date="2019" name="Int. J. Syst. Evol. Microbiol.">
        <title>The Global Catalogue of Microorganisms (GCM) 10K type strain sequencing project: providing services to taxonomists for standard genome sequencing and annotation.</title>
        <authorList>
            <consortium name="The Broad Institute Genomics Platform"/>
            <consortium name="The Broad Institute Genome Sequencing Center for Infectious Disease"/>
            <person name="Wu L."/>
            <person name="Ma J."/>
        </authorList>
    </citation>
    <scope>NUCLEOTIDE SEQUENCE [LARGE SCALE GENOMIC DNA]</scope>
    <source>
        <strain evidence="8 9">XZYJ18</strain>
    </source>
</reference>
<accession>A0ABD5Q047</accession>
<evidence type="ECO:0000313" key="8">
    <source>
        <dbReference type="EMBL" id="MFC4823885.1"/>
    </source>
</evidence>
<keyword evidence="2 5" id="KW-0547">Nucleotide-binding</keyword>
<dbReference type="EMBL" id="JBHSHT010000001">
    <property type="protein sequence ID" value="MFC4823885.1"/>
    <property type="molecule type" value="Genomic_DNA"/>
</dbReference>